<dbReference type="Proteomes" id="UP000494216">
    <property type="component" value="Unassembled WGS sequence"/>
</dbReference>
<dbReference type="PROSITE" id="PS52015">
    <property type="entry name" value="TONB_CTD"/>
    <property type="match status" value="1"/>
</dbReference>
<feature type="compositionally biased region" description="Low complexity" evidence="10">
    <location>
        <begin position="90"/>
        <end position="112"/>
    </location>
</feature>
<evidence type="ECO:0000256" key="9">
    <source>
        <dbReference type="ARBA" id="ARBA00023136"/>
    </source>
</evidence>
<proteinExistence type="inferred from homology"/>
<keyword evidence="4" id="KW-1003">Cell membrane</keyword>
<dbReference type="NCBIfam" id="TIGR01352">
    <property type="entry name" value="tonB_Cterm"/>
    <property type="match status" value="1"/>
</dbReference>
<keyword evidence="6 11" id="KW-0812">Transmembrane</keyword>
<keyword evidence="9 11" id="KW-0472">Membrane</keyword>
<keyword evidence="14" id="KW-1185">Reference proteome</keyword>
<feature type="transmembrane region" description="Helical" evidence="11">
    <location>
        <begin position="20"/>
        <end position="39"/>
    </location>
</feature>
<dbReference type="PANTHER" id="PTHR33446">
    <property type="entry name" value="PROTEIN TONB-RELATED"/>
    <property type="match status" value="1"/>
</dbReference>
<keyword evidence="8 11" id="KW-1133">Transmembrane helix</keyword>
<evidence type="ECO:0000256" key="4">
    <source>
        <dbReference type="ARBA" id="ARBA00022475"/>
    </source>
</evidence>
<evidence type="ECO:0000259" key="12">
    <source>
        <dbReference type="PROSITE" id="PS52015"/>
    </source>
</evidence>
<dbReference type="Pfam" id="PF03544">
    <property type="entry name" value="TonB_C"/>
    <property type="match status" value="1"/>
</dbReference>
<accession>A0A8S0X3G2</accession>
<dbReference type="Gene3D" id="3.30.1150.10">
    <property type="match status" value="1"/>
</dbReference>
<gene>
    <name evidence="13" type="ORF">METHB2_80031</name>
</gene>
<evidence type="ECO:0000256" key="11">
    <source>
        <dbReference type="SAM" id="Phobius"/>
    </source>
</evidence>
<dbReference type="InterPro" id="IPR006260">
    <property type="entry name" value="TonB/TolA_C"/>
</dbReference>
<feature type="domain" description="TonB C-terminal" evidence="12">
    <location>
        <begin position="193"/>
        <end position="287"/>
    </location>
</feature>
<dbReference type="InterPro" id="IPR051045">
    <property type="entry name" value="TonB-dependent_transducer"/>
</dbReference>
<feature type="region of interest" description="Disordered" evidence="10">
    <location>
        <begin position="73"/>
        <end position="122"/>
    </location>
</feature>
<dbReference type="GO" id="GO:0055085">
    <property type="term" value="P:transmembrane transport"/>
    <property type="evidence" value="ECO:0007669"/>
    <property type="project" value="InterPro"/>
</dbReference>
<dbReference type="SUPFAM" id="SSF74653">
    <property type="entry name" value="TolA/TonB C-terminal domain"/>
    <property type="match status" value="1"/>
</dbReference>
<evidence type="ECO:0000313" key="14">
    <source>
        <dbReference type="Proteomes" id="UP000494216"/>
    </source>
</evidence>
<comment type="similarity">
    <text evidence="2">Belongs to the TonB family.</text>
</comment>
<evidence type="ECO:0000256" key="2">
    <source>
        <dbReference type="ARBA" id="ARBA00006555"/>
    </source>
</evidence>
<dbReference type="AlphaFoldDB" id="A0A8S0X3G2"/>
<comment type="subcellular location">
    <subcellularLocation>
        <location evidence="1">Cell inner membrane</location>
        <topology evidence="1">Single-pass membrane protein</topology>
        <orientation evidence="1">Periplasmic side</orientation>
    </subcellularLocation>
</comment>
<evidence type="ECO:0000256" key="6">
    <source>
        <dbReference type="ARBA" id="ARBA00022692"/>
    </source>
</evidence>
<dbReference type="EMBL" id="CADCXN010000113">
    <property type="protein sequence ID" value="CAA9892714.1"/>
    <property type="molecule type" value="Genomic_DNA"/>
</dbReference>
<dbReference type="GO" id="GO:0098797">
    <property type="term" value="C:plasma membrane protein complex"/>
    <property type="evidence" value="ECO:0007669"/>
    <property type="project" value="TreeGrafter"/>
</dbReference>
<dbReference type="GO" id="GO:0015031">
    <property type="term" value="P:protein transport"/>
    <property type="evidence" value="ECO:0007669"/>
    <property type="project" value="UniProtKB-KW"/>
</dbReference>
<evidence type="ECO:0000256" key="5">
    <source>
        <dbReference type="ARBA" id="ARBA00022519"/>
    </source>
</evidence>
<dbReference type="RefSeq" id="WP_174627453.1">
    <property type="nucleotide sequence ID" value="NZ_CADCXN010000113.1"/>
</dbReference>
<dbReference type="InterPro" id="IPR037682">
    <property type="entry name" value="TonB_C"/>
</dbReference>
<keyword evidence="7" id="KW-0653">Protein transport</keyword>
<evidence type="ECO:0000256" key="8">
    <source>
        <dbReference type="ARBA" id="ARBA00022989"/>
    </source>
</evidence>
<name>A0A8S0X3G2_9GAMM</name>
<protein>
    <submittedName>
        <fullName evidence="13">Protein TonB</fullName>
    </submittedName>
</protein>
<organism evidence="13 14">
    <name type="scientific">Candidatus Methylobacter favarea</name>
    <dbReference type="NCBI Taxonomy" id="2707345"/>
    <lineage>
        <taxon>Bacteria</taxon>
        <taxon>Pseudomonadati</taxon>
        <taxon>Pseudomonadota</taxon>
        <taxon>Gammaproteobacteria</taxon>
        <taxon>Methylococcales</taxon>
        <taxon>Methylococcaceae</taxon>
        <taxon>Methylobacter</taxon>
    </lineage>
</organism>
<evidence type="ECO:0000256" key="3">
    <source>
        <dbReference type="ARBA" id="ARBA00022448"/>
    </source>
</evidence>
<reference evidence="13 14" key="1">
    <citation type="submission" date="2020-02" db="EMBL/GenBank/DDBJ databases">
        <authorList>
            <person name="Hogendoorn C."/>
        </authorList>
    </citation>
    <scope>NUCLEOTIDE SEQUENCE [LARGE SCALE GENOMIC DNA]</scope>
    <source>
        <strain evidence="13">METHB21</strain>
    </source>
</reference>
<evidence type="ECO:0000313" key="13">
    <source>
        <dbReference type="EMBL" id="CAA9892714.1"/>
    </source>
</evidence>
<dbReference type="GO" id="GO:0031992">
    <property type="term" value="F:energy transducer activity"/>
    <property type="evidence" value="ECO:0007669"/>
    <property type="project" value="TreeGrafter"/>
</dbReference>
<keyword evidence="5" id="KW-0997">Cell inner membrane</keyword>
<comment type="caution">
    <text evidence="13">The sequence shown here is derived from an EMBL/GenBank/DDBJ whole genome shotgun (WGS) entry which is preliminary data.</text>
</comment>
<evidence type="ECO:0000256" key="10">
    <source>
        <dbReference type="SAM" id="MobiDB-lite"/>
    </source>
</evidence>
<sequence>MTNPATFYPSASSSNNDSLLVALFMAAVAHVVIILGIGFTPPQAEKTSRSIDITLVNTPVKKTPEKAKFLAQENQLGAGKESRKPEPPAQKLSSRNNSQKQQLNKSAQQQSRPKAKQKIITRQKAENKLVAATAKAAVANTKEKHPHLSRETLQQQITQMGTEIRHSQQNADQAKVKFVNSVSAHKYVAAQYIKDWEGKVERTGNLNYPEVAAKKNFSATLIMDVGIKADGDIYSIRINQSSGNQALDEAAERIVRISAPFAPLPTELLKELDVLIITRVWKFSDESGMTTR</sequence>
<dbReference type="PANTHER" id="PTHR33446:SF11">
    <property type="entry name" value="TONB3"/>
    <property type="match status" value="1"/>
</dbReference>
<evidence type="ECO:0000256" key="7">
    <source>
        <dbReference type="ARBA" id="ARBA00022927"/>
    </source>
</evidence>
<evidence type="ECO:0000256" key="1">
    <source>
        <dbReference type="ARBA" id="ARBA00004383"/>
    </source>
</evidence>
<keyword evidence="3" id="KW-0813">Transport</keyword>